<dbReference type="EMBL" id="NMUH01000163">
    <property type="protein sequence ID" value="MQL73374.1"/>
    <property type="molecule type" value="Genomic_DNA"/>
</dbReference>
<name>A0A843TVG5_COLES</name>
<accession>A0A843TVG5</accession>
<keyword evidence="2" id="KW-1185">Reference proteome</keyword>
<evidence type="ECO:0000313" key="2">
    <source>
        <dbReference type="Proteomes" id="UP000652761"/>
    </source>
</evidence>
<organism evidence="1 2">
    <name type="scientific">Colocasia esculenta</name>
    <name type="common">Wild taro</name>
    <name type="synonym">Arum esculentum</name>
    <dbReference type="NCBI Taxonomy" id="4460"/>
    <lineage>
        <taxon>Eukaryota</taxon>
        <taxon>Viridiplantae</taxon>
        <taxon>Streptophyta</taxon>
        <taxon>Embryophyta</taxon>
        <taxon>Tracheophyta</taxon>
        <taxon>Spermatophyta</taxon>
        <taxon>Magnoliopsida</taxon>
        <taxon>Liliopsida</taxon>
        <taxon>Araceae</taxon>
        <taxon>Aroideae</taxon>
        <taxon>Colocasieae</taxon>
        <taxon>Colocasia</taxon>
    </lineage>
</organism>
<protein>
    <submittedName>
        <fullName evidence="1">Uncharacterized protein</fullName>
    </submittedName>
</protein>
<dbReference type="AlphaFoldDB" id="A0A843TVG5"/>
<sequence length="297" mass="32909">MQQHGMVLEAHIVAFFKLPLGCFPGSHQDHGVAFQVDFPLLDKRLDPIPDIRAPVCRVQQHGVISTGVCAAVGQRCLDARHLTTAEDLNTDAESHQHGMVFAIHGVVYFPFRVCWWRLMSLYTALLQEFFEDFPGLCGHKRVLAGGSPSGIPQSRGLVRGVGSRHLWILLIGYIPEVLPLARAFSVGRGPHRRYEPSLFISFGGFEVLEAHIVAFLHFPLGCFPGSHQDHGIAFLVDLPLLDEGLDPIPDIRAPVRRVQQPGVISTVHGVIQLPFSVRRWRCVGHHDCCPVDEPRGG</sequence>
<dbReference type="Proteomes" id="UP000652761">
    <property type="component" value="Unassembled WGS sequence"/>
</dbReference>
<gene>
    <name evidence="1" type="ORF">Taro_005716</name>
</gene>
<comment type="caution">
    <text evidence="1">The sequence shown here is derived from an EMBL/GenBank/DDBJ whole genome shotgun (WGS) entry which is preliminary data.</text>
</comment>
<reference evidence="1" key="1">
    <citation type="submission" date="2017-07" db="EMBL/GenBank/DDBJ databases">
        <title>Taro Niue Genome Assembly and Annotation.</title>
        <authorList>
            <person name="Atibalentja N."/>
            <person name="Keating K."/>
            <person name="Fields C.J."/>
        </authorList>
    </citation>
    <scope>NUCLEOTIDE SEQUENCE</scope>
    <source>
        <strain evidence="1">Niue_2</strain>
        <tissue evidence="1">Leaf</tissue>
    </source>
</reference>
<proteinExistence type="predicted"/>
<evidence type="ECO:0000313" key="1">
    <source>
        <dbReference type="EMBL" id="MQL73374.1"/>
    </source>
</evidence>